<dbReference type="Proteomes" id="UP000709466">
    <property type="component" value="Unassembled WGS sequence"/>
</dbReference>
<organism evidence="9 10">
    <name type="scientific">Marivivens donghaensis</name>
    <dbReference type="NCBI Taxonomy" id="1699413"/>
    <lineage>
        <taxon>Bacteria</taxon>
        <taxon>Pseudomonadati</taxon>
        <taxon>Pseudomonadota</taxon>
        <taxon>Alphaproteobacteria</taxon>
        <taxon>Rhodobacterales</taxon>
        <taxon>Paracoccaceae</taxon>
        <taxon>Marivivens group</taxon>
        <taxon>Marivivens</taxon>
    </lineage>
</organism>
<keyword evidence="4" id="KW-1003">Cell membrane</keyword>
<feature type="transmembrane region" description="Helical" evidence="8">
    <location>
        <begin position="68"/>
        <end position="90"/>
    </location>
</feature>
<dbReference type="RefSeq" id="WP_167638945.1">
    <property type="nucleotide sequence ID" value="NZ_JAATOP010000011.1"/>
</dbReference>
<dbReference type="EMBL" id="JAATOP010000011">
    <property type="protein sequence ID" value="NIY73561.1"/>
    <property type="molecule type" value="Genomic_DNA"/>
</dbReference>
<evidence type="ECO:0000256" key="5">
    <source>
        <dbReference type="ARBA" id="ARBA00022692"/>
    </source>
</evidence>
<feature type="transmembrane region" description="Helical" evidence="8">
    <location>
        <begin position="12"/>
        <end position="35"/>
    </location>
</feature>
<comment type="subcellular location">
    <subcellularLocation>
        <location evidence="1">Cell membrane</location>
        <topology evidence="1">Multi-pass membrane protein</topology>
    </subcellularLocation>
</comment>
<keyword evidence="10" id="KW-1185">Reference proteome</keyword>
<dbReference type="InterPro" id="IPR011606">
    <property type="entry name" value="Brnchd-chn_aa_trnsp_permease"/>
</dbReference>
<evidence type="ECO:0000256" key="1">
    <source>
        <dbReference type="ARBA" id="ARBA00004651"/>
    </source>
</evidence>
<evidence type="ECO:0000256" key="4">
    <source>
        <dbReference type="ARBA" id="ARBA00022475"/>
    </source>
</evidence>
<feature type="transmembrane region" description="Helical" evidence="8">
    <location>
        <begin position="135"/>
        <end position="159"/>
    </location>
</feature>
<keyword evidence="6 8" id="KW-1133">Transmembrane helix</keyword>
<evidence type="ECO:0000256" key="7">
    <source>
        <dbReference type="ARBA" id="ARBA00023136"/>
    </source>
</evidence>
<protein>
    <submittedName>
        <fullName evidence="9">Branched-chain amino acid ABC transporter permease</fullName>
    </submittedName>
</protein>
<gene>
    <name evidence="9" type="ORF">HCZ30_14100</name>
</gene>
<reference evidence="9 10" key="1">
    <citation type="submission" date="2020-03" db="EMBL/GenBank/DDBJ databases">
        <title>Bacterial isolates of synthetic phycosphere.</title>
        <authorList>
            <person name="Fu H."/>
            <person name="Moran M.A."/>
        </authorList>
    </citation>
    <scope>NUCLEOTIDE SEQUENCE [LARGE SCALE GENOMIC DNA]</scope>
    <source>
        <strain evidence="9 10">HF1</strain>
    </source>
</reference>
<evidence type="ECO:0000256" key="8">
    <source>
        <dbReference type="SAM" id="Phobius"/>
    </source>
</evidence>
<evidence type="ECO:0000313" key="9">
    <source>
        <dbReference type="EMBL" id="NIY73561.1"/>
    </source>
</evidence>
<feature type="transmembrane region" description="Helical" evidence="8">
    <location>
        <begin position="190"/>
        <end position="223"/>
    </location>
</feature>
<keyword evidence="5 8" id="KW-0812">Transmembrane</keyword>
<evidence type="ECO:0000256" key="2">
    <source>
        <dbReference type="ARBA" id="ARBA00010735"/>
    </source>
</evidence>
<keyword evidence="7 8" id="KW-0472">Membrane</keyword>
<keyword evidence="3" id="KW-0813">Transport</keyword>
<evidence type="ECO:0000256" key="3">
    <source>
        <dbReference type="ARBA" id="ARBA00022448"/>
    </source>
</evidence>
<proteinExistence type="inferred from homology"/>
<feature type="transmembrane region" description="Helical" evidence="8">
    <location>
        <begin position="166"/>
        <end position="184"/>
    </location>
</feature>
<sequence>MTSPIRAAYFEGFRSGIPFFLVIIPFGMLFGVVALDAGMALGQAMAMTMLVIAGASQFAALHMMADNAGVALVVSAALAVNLRMAMYSAALVPHLGAAPLWQRALVSYGNFDQTYAVSIAKYEERPDWTPREKSAFFLGVATPIIPAWGAASLVGALIGSGIPADWGLDFMLPITFISLIGPMLRTLPQVLTALASVIFGLIFSGLPSGTGLLLAGIIAMFVGALSEMAMERRAA</sequence>
<feature type="transmembrane region" description="Helical" evidence="8">
    <location>
        <begin position="41"/>
        <end position="61"/>
    </location>
</feature>
<comment type="similarity">
    <text evidence="2">Belongs to the AzlC family.</text>
</comment>
<accession>A0ABX0W243</accession>
<evidence type="ECO:0000256" key="6">
    <source>
        <dbReference type="ARBA" id="ARBA00022989"/>
    </source>
</evidence>
<dbReference type="Pfam" id="PF03591">
    <property type="entry name" value="AzlC"/>
    <property type="match status" value="1"/>
</dbReference>
<dbReference type="PANTHER" id="PTHR34979">
    <property type="entry name" value="INNER MEMBRANE PROTEIN YGAZ"/>
    <property type="match status" value="1"/>
</dbReference>
<name>A0ABX0W243_9RHOB</name>
<evidence type="ECO:0000313" key="10">
    <source>
        <dbReference type="Proteomes" id="UP000709466"/>
    </source>
</evidence>
<comment type="caution">
    <text evidence="9">The sequence shown here is derived from an EMBL/GenBank/DDBJ whole genome shotgun (WGS) entry which is preliminary data.</text>
</comment>
<dbReference type="PANTHER" id="PTHR34979:SF1">
    <property type="entry name" value="INNER MEMBRANE PROTEIN YGAZ"/>
    <property type="match status" value="1"/>
</dbReference>